<gene>
    <name evidence="4" type="ORF">IWQ62_001320</name>
</gene>
<dbReference type="InterPro" id="IPR058538">
    <property type="entry name" value="Ig_TPPC8_2nd"/>
</dbReference>
<evidence type="ECO:0000259" key="3">
    <source>
        <dbReference type="Pfam" id="PF24545"/>
    </source>
</evidence>
<feature type="compositionally biased region" description="Polar residues" evidence="1">
    <location>
        <begin position="24"/>
        <end position="36"/>
    </location>
</feature>
<accession>A0A9W8AY91</accession>
<dbReference type="Pfam" id="PF24545">
    <property type="entry name" value="Ig_TPPC8_1st"/>
    <property type="match status" value="1"/>
</dbReference>
<evidence type="ECO:0000256" key="1">
    <source>
        <dbReference type="SAM" id="MobiDB-lite"/>
    </source>
</evidence>
<evidence type="ECO:0008006" key="6">
    <source>
        <dbReference type="Google" id="ProtNLM"/>
    </source>
</evidence>
<name>A0A9W8AY91_9FUNG</name>
<feature type="compositionally biased region" description="Polar residues" evidence="1">
    <location>
        <begin position="1528"/>
        <end position="1542"/>
    </location>
</feature>
<dbReference type="EMBL" id="JANBPY010000201">
    <property type="protein sequence ID" value="KAJ1968312.1"/>
    <property type="molecule type" value="Genomic_DNA"/>
</dbReference>
<dbReference type="InterPro" id="IPR058541">
    <property type="entry name" value="Ig_TPPC8_1st"/>
</dbReference>
<dbReference type="OrthoDB" id="437922at2759"/>
<evidence type="ECO:0000259" key="2">
    <source>
        <dbReference type="Pfam" id="PF24544"/>
    </source>
</evidence>
<dbReference type="GO" id="GO:1990072">
    <property type="term" value="C:TRAPPIII protein complex"/>
    <property type="evidence" value="ECO:0007669"/>
    <property type="project" value="TreeGrafter"/>
</dbReference>
<feature type="region of interest" description="Disordered" evidence="1">
    <location>
        <begin position="1528"/>
        <end position="1550"/>
    </location>
</feature>
<sequence>MAQSLSQAPNPASPNPASVGGGNSTEPNITIPPTSDETAFPHLKEYVVNALCPRILVLASPEAHTLVQRQYHLSRFVDLLRPFGVNIPLQCPLQDGQGRAYMLDTLDVKFVDASPGATSLAATAPQVPGENMLSDNLADSGGLGKELVQYLCTRMAQDSQAEATTLPDPVTQRLQQADIDDWTPWYPRQRQQVMQTIAYSEHESFTHPVACIFVVASSHPDPVKAYLELSTCPLMSNLRQHSYSGSDLPILYVMVHDEQHVSLAESEVKFEHTRRTISQLGLLLKLNAHRATHDLIPELGKPLGHEELNCSELWANHHRIYHDFDYPLTGETEITNTERPGQWLASTDLAAIRGLLKGFLNRQVLMYMQRCIRDLTEQVASSRRGLTGRLFSAGRKYFGNQSKLHIVPSTLAPRGTPGSSGVPYIYDYDSAESKLRKLADYAFMLKDYPLALSIYQTAKRDYANDRMLAYLAGAQEMIGICKLFTNLTSTRLEYDSNFEEAVALYNRCRLSDFSVRTTVMYYELLKSRQLYHVASMALTRASLDRSSTVLPFLFEQAAYCQLKTPIPHARKFVFYLVISARQFSRFNHQPDAVRCYQIAEALFSNKLWVSAEKYLYHALGHQAVLVENYKQAIPYYLSLLTEPMSVQKDRPSGLSADSLSGEVSGSPQPASASQSDQSLLLMSRLSPEFQTLYLNELLYLYSNNIHMFAEATDFHIPELALPWIPNRSVMINTAPLSSVNATDCLFDWKTHVEYQLADRELVHQCSPDEKVRVSFIVANPLRTELVLQNITVQCEYHAPGEPAQEVVDGREEVPLDIPDCQTNYSSSVIQELKIGGSEQRVVELYIVPSVPGDYRVSGVRYLLMGILPCVKRFQRRGPRLNATKDQRLHRKYGPDRSLHFKVNLSLPYADVSVVNDFPSSIQSGECQAIPVVVTNRGYNTPIDVVSVWCSHPSFFFVGDITHPDANFYGDSQPSTERSLHAVKEVSNQLADQSLLHLILQDPLQSENSDSTDQILLGTRRVVALAPLTQGQQLTIPLWVRGDRVGVHDFTLYIAYGCRDLLVMDPSLIHTVKYVHRCQVQPSLKINAFVRPGPSSETGQLLGIEVENLQSDKTFQLLQVTSISPSFTVESIDPPADLVASSPTVKNRPNATHLAPSITTTLYFRIQSHPSPPDSPPTKRHLPENFTVDGARHLVLGTPRRMTQSPEITLGYTNAMFTDYNISCDQNPLQGFLHSSRVAWRRKYLENVYPGLTSGQIRDVFTTFESYDLDLILLWTQHAVDQNGTSSAPPRCQGHHSITGINLGVPLNYLRGGLPFVSSNPVETNQLGPASPASPYYGYPLASPGTPSMLTPSIPQPSAENHMFGNVLFSQTLQEKWGLLSSLTDPPRLRSQSKQLLRVNISCTVPEEGDNAYHHSFTADGPLMLKVHLHVSNLTWCNRLTGSLYLQPVNGAPTAMSPTGSGSQLPAHSPNAAWVGQTEVSVNLEPFASVSLHATLCIPHSGTYNIQAWRFVGEQEFLTDRILPEVTNSSSDSATKIAKSSTKGSKKPLPSALGLENISRQSYPFVQTARGTTLVTVVAI</sequence>
<keyword evidence="5" id="KW-1185">Reference proteome</keyword>
<reference evidence="4" key="1">
    <citation type="submission" date="2022-07" db="EMBL/GenBank/DDBJ databases">
        <title>Phylogenomic reconstructions and comparative analyses of Kickxellomycotina fungi.</title>
        <authorList>
            <person name="Reynolds N.K."/>
            <person name="Stajich J.E."/>
            <person name="Barry K."/>
            <person name="Grigoriev I.V."/>
            <person name="Crous P."/>
            <person name="Smith M.E."/>
        </authorList>
    </citation>
    <scope>NUCLEOTIDE SEQUENCE</scope>
    <source>
        <strain evidence="4">RSA 1196</strain>
    </source>
</reference>
<evidence type="ECO:0000313" key="4">
    <source>
        <dbReference type="EMBL" id="KAJ1968312.1"/>
    </source>
</evidence>
<feature type="domain" description="TPPC8 second Ig-like" evidence="2">
    <location>
        <begin position="924"/>
        <end position="1055"/>
    </location>
</feature>
<comment type="caution">
    <text evidence="4">The sequence shown here is derived from an EMBL/GenBank/DDBJ whole genome shotgun (WGS) entry which is preliminary data.</text>
</comment>
<feature type="region of interest" description="Disordered" evidence="1">
    <location>
        <begin position="1"/>
        <end position="36"/>
    </location>
</feature>
<feature type="region of interest" description="Disordered" evidence="1">
    <location>
        <begin position="648"/>
        <end position="672"/>
    </location>
</feature>
<feature type="compositionally biased region" description="Low complexity" evidence="1">
    <location>
        <begin position="1"/>
        <end position="18"/>
    </location>
</feature>
<evidence type="ECO:0000313" key="5">
    <source>
        <dbReference type="Proteomes" id="UP001150925"/>
    </source>
</evidence>
<dbReference type="Proteomes" id="UP001150925">
    <property type="component" value="Unassembled WGS sequence"/>
</dbReference>
<dbReference type="PANTHER" id="PTHR12975">
    <property type="entry name" value="TRANSPORT PROTEIN TRAPP"/>
    <property type="match status" value="1"/>
</dbReference>
<dbReference type="InterPro" id="IPR024420">
    <property type="entry name" value="TRAPP_III_complex_Trs85"/>
</dbReference>
<feature type="domain" description="TPPC8 first Ig-like" evidence="3">
    <location>
        <begin position="768"/>
        <end position="914"/>
    </location>
</feature>
<dbReference type="Pfam" id="PF24544">
    <property type="entry name" value="Ig_TPPC8_2nd"/>
    <property type="match status" value="1"/>
</dbReference>
<protein>
    <recommendedName>
        <fullName evidence="6">ER-golgi trafficking TRAPP I complex 85 kDa subunit-domain-containing protein</fullName>
    </recommendedName>
</protein>
<organism evidence="4 5">
    <name type="scientific">Dispira parvispora</name>
    <dbReference type="NCBI Taxonomy" id="1520584"/>
    <lineage>
        <taxon>Eukaryota</taxon>
        <taxon>Fungi</taxon>
        <taxon>Fungi incertae sedis</taxon>
        <taxon>Zoopagomycota</taxon>
        <taxon>Kickxellomycotina</taxon>
        <taxon>Dimargaritomycetes</taxon>
        <taxon>Dimargaritales</taxon>
        <taxon>Dimargaritaceae</taxon>
        <taxon>Dispira</taxon>
    </lineage>
</organism>
<proteinExistence type="predicted"/>
<dbReference type="PANTHER" id="PTHR12975:SF6">
    <property type="entry name" value="TRAFFICKING PROTEIN PARTICLE COMPLEX SUBUNIT 8"/>
    <property type="match status" value="1"/>
</dbReference>
<dbReference type="Pfam" id="PF12739">
    <property type="entry name" value="TRAPPC-Trs85"/>
    <property type="match status" value="1"/>
</dbReference>